<evidence type="ECO:0000313" key="1">
    <source>
        <dbReference type="EMBL" id="CAH2274639.1"/>
    </source>
</evidence>
<evidence type="ECO:0008006" key="3">
    <source>
        <dbReference type="Google" id="ProtNLM"/>
    </source>
</evidence>
<dbReference type="Gene3D" id="3.60.10.10">
    <property type="entry name" value="Endonuclease/exonuclease/phosphatase"/>
    <property type="match status" value="1"/>
</dbReference>
<name>A0AAD1RN47_PELCU</name>
<dbReference type="InterPro" id="IPR036691">
    <property type="entry name" value="Endo/exonu/phosph_ase_sf"/>
</dbReference>
<organism evidence="1 2">
    <name type="scientific">Pelobates cultripes</name>
    <name type="common">Western spadefoot toad</name>
    <dbReference type="NCBI Taxonomy" id="61616"/>
    <lineage>
        <taxon>Eukaryota</taxon>
        <taxon>Metazoa</taxon>
        <taxon>Chordata</taxon>
        <taxon>Craniata</taxon>
        <taxon>Vertebrata</taxon>
        <taxon>Euteleostomi</taxon>
        <taxon>Amphibia</taxon>
        <taxon>Batrachia</taxon>
        <taxon>Anura</taxon>
        <taxon>Pelobatoidea</taxon>
        <taxon>Pelobatidae</taxon>
        <taxon>Pelobates</taxon>
    </lineage>
</organism>
<dbReference type="AlphaFoldDB" id="A0AAD1RN47"/>
<dbReference type="Proteomes" id="UP001295444">
    <property type="component" value="Chromosome 03"/>
</dbReference>
<gene>
    <name evidence="1" type="ORF">PECUL_23A045662</name>
</gene>
<dbReference type="EMBL" id="OW240914">
    <property type="protein sequence ID" value="CAH2274639.1"/>
    <property type="molecule type" value="Genomic_DNA"/>
</dbReference>
<feature type="non-terminal residue" evidence="1">
    <location>
        <position position="1"/>
    </location>
</feature>
<sequence length="255" mass="29419">TTYFPNDNQASYLKSLLSKLDTYKQGGLILGGDFNFIQSPTLDTTASPRGKHKTGTQALCTRITNTLTLYNLYDSWRILHPTDRDYSFHSRVHNTYTRIDTFFIDNKTLPQLSDCRLGEITWSDHSPVYLDLDDKYQTHGRGTWRLNESLLLDKPFVERMTTELREYFLTNTTGEVSDYTVWSAHKAVMRGQFIKQSAYIKRRHQTTLLDCHKQIAIATAQNKKTPTPALADKLRDLYQDLNNLNAQKTSTFCTD</sequence>
<reference evidence="1" key="1">
    <citation type="submission" date="2022-03" db="EMBL/GenBank/DDBJ databases">
        <authorList>
            <person name="Alioto T."/>
            <person name="Alioto T."/>
            <person name="Gomez Garrido J."/>
        </authorList>
    </citation>
    <scope>NUCLEOTIDE SEQUENCE</scope>
</reference>
<accession>A0AAD1RN47</accession>
<dbReference type="SUPFAM" id="SSF56219">
    <property type="entry name" value="DNase I-like"/>
    <property type="match status" value="1"/>
</dbReference>
<protein>
    <recommendedName>
        <fullName evidence="3">Endonuclease/exonuclease/phosphatase domain-containing protein</fullName>
    </recommendedName>
</protein>
<dbReference type="PANTHER" id="PTHR19446">
    <property type="entry name" value="REVERSE TRANSCRIPTASES"/>
    <property type="match status" value="1"/>
</dbReference>
<evidence type="ECO:0000313" key="2">
    <source>
        <dbReference type="Proteomes" id="UP001295444"/>
    </source>
</evidence>
<keyword evidence="2" id="KW-1185">Reference proteome</keyword>
<proteinExistence type="predicted"/>